<feature type="domain" description="FYVE-type" evidence="6">
    <location>
        <begin position="1100"/>
        <end position="1159"/>
    </location>
</feature>
<evidence type="ECO:0000256" key="3">
    <source>
        <dbReference type="ARBA" id="ARBA00022833"/>
    </source>
</evidence>
<dbReference type="Gene3D" id="3.30.1360.220">
    <property type="entry name" value="Domain of unknown function (DUF3480), N-terminal subdomain"/>
    <property type="match status" value="1"/>
</dbReference>
<feature type="compositionally biased region" description="Polar residues" evidence="5">
    <location>
        <begin position="1164"/>
        <end position="1174"/>
    </location>
</feature>
<dbReference type="PANTHER" id="PTHR46319">
    <property type="entry name" value="ZINC FINGER FYVE DOMAIN-CONTAINING PROTEIN"/>
    <property type="match status" value="1"/>
</dbReference>
<dbReference type="InterPro" id="IPR000306">
    <property type="entry name" value="Znf_FYVE"/>
</dbReference>
<evidence type="ECO:0000256" key="2">
    <source>
        <dbReference type="ARBA" id="ARBA00022771"/>
    </source>
</evidence>
<dbReference type="Gene3D" id="3.30.500.40">
    <property type="match status" value="1"/>
</dbReference>
<keyword evidence="8" id="KW-1185">Reference proteome</keyword>
<dbReference type="OrthoDB" id="5872154at2759"/>
<keyword evidence="3" id="KW-0862">Zinc</keyword>
<feature type="region of interest" description="Disordered" evidence="5">
    <location>
        <begin position="1005"/>
        <end position="1034"/>
    </location>
</feature>
<dbReference type="InParanoid" id="A0A6L2PLN3"/>
<dbReference type="Gene3D" id="3.30.40.10">
    <property type="entry name" value="Zinc/RING finger domain, C3HC4 (zinc finger)"/>
    <property type="match status" value="1"/>
</dbReference>
<dbReference type="FunFam" id="3.30.40.10:FF:000084">
    <property type="entry name" value="Zinc finger, FYVE domain-containing 9b"/>
    <property type="match status" value="1"/>
</dbReference>
<sequence length="1869" mass="203999">MLVFSMQGALLYQPSSPHYRKSAFEAISLADADFAADPQPSTFQYSNMLSSATNYFPGPPVDDANFYVPHSENVHISSDGQGRSNSGADWPQDLASAFHNHSRTEMTVSEQRDTLPAQNANYSDGINVHRTLDSADFQWQQDAVHNRSGASATNKLNVSGVFSSLNEYLNAGKIETKVGDVDIVSNQTSRNPARHLPAEAEENGNHAVNHTDTSLVVDTKGKYEHGSSLLYPSADTEIQTHILSGRSVSDDFQENDHSNDLTSTSDQWEDTIYVCKRNENCAQSSFADLIPVSYSRSMQEEANVSGQSVIGDHASSDETPDLLDTTINSNKLGSFNNTRFSNPEIKAGSHISVLNGDSSTSQFLTAVTSGLDLQNICKDKKDVLMVLPDVAASGRNLLETSSIFVSSDLVSSHGSGVFINEELSGFNSTGLDLVSHKAETNENVAALPPLDSNEIISVDGSVINNTFRSAVSSSGSVIHAEDRSVDTSKEPGKENFVSTERVAGQLHSASFPNSVESKSSLSNDVLSHEDNSEIKERGDTGDVAVNPVPIGFNALDVLSDADLQQYLQELEDNEKECRTDQDGVMESKAKTEIILSSECQNSSASSSRINIDEELLAKSYKAESRSDDENFESVGSITEITGIRNETVVEECFPGDFNEGKSEICSTACTGLLKCSISSESSVHVSTVSYSPDEQSTISTTETLSSITDKHITNMEEVPIVPGFTSIDKSKIVSPQTLKSGTLTGETVTKPITTANTCMSKETVVSDASVQPVPTMPAATTVSSKTSSVITNLVSIDCQQISESCHNEGLGNDRYLTNGSELPKRVPDVTEGIEVKSETENPDLTSNEMESQSRGESVCDTEKIESGILPLKEASLTLNNVSSRQETHFDSAEDGLSTPEIISFSNDKSSFEKTPSELVPVSENGMSQPSIVYGIPNKDISLKHPDKKTEDSRTVVMGVSEVGFSEVQSCLVRMPRDGTTINVLGEEERPTRPKYLFLPSKITVENEEEDSETSQESPPILEAVGPPGGSPQLEAEAACSEAVDSIPLSSPDISESSSIEQAVLPIPPLQIATPLSDDMSDMLSPEERSLGKLPPFWVPDADAPNCMQCEIKFTVLKRRHHCRACGKVLCSKCCSLKSRLEYMDNSEARVCQPCYTTLAKEQGESASGSPSSLQEGAPTVSGTPLGRQPNPNNPMEYCSTIPPLEQAANVLRQPPPSVLVPVGVLKREGSTRSRSDVAKQVMFSDGIRPGGDLTELDGSSESRLPYRRPGRVLKRVGTPPGPPTSASNHSSQRLLPPLDPKTMSYIPTDKGLPPIVVINKGEVKFDDVVDHDKQMAILRSETEQPTMFAINRNLFVQVKILNLDCCVSRTCWCFTTCGMSCVGQDEIVIILECLPDESTVPKDIFRHLNTLYQDASRGNTVTELGHTVFQGVPFLDSTEHGGFIYIRPSFQCLQKLILPPSPYLVAILVHRWETPWATVFPIRLMLRLGAEYRYYPCMLVSVRNRRPVYWEIGHTIINLLADFRNMSYTLPSVRGLVVHMEDRQTSILIPKNRYDQVTRALNNSNDHVLALASNFSFTADSHLVCIQSNRDESYHTQAINIHNKPRKVTGASFVVFNGALKTSSNLTAKSSIVEDGLMVQITPDTMQALRGALRNMQDFCIGCGPAGASEPDELVDLKWVQDDKNFNVGVKSSIDGRALDGVPSIRVHNGTDYMGSWRFIRWTEVFILQSDEGSGRGGDPLDISRLSESLARATCLALVKLLDLLAQAGLTKVAVRATIHPENNIHSFQQHYSENLKSCINCDIFVMDRFKRLQTDSPNNGDTVYLKVYSLASDKIIPVPHLLLTTSMKSKDYIQALVDLRIPLHALNP</sequence>
<dbReference type="Proteomes" id="UP000502823">
    <property type="component" value="Unassembled WGS sequence"/>
</dbReference>
<evidence type="ECO:0000259" key="6">
    <source>
        <dbReference type="PROSITE" id="PS50178"/>
    </source>
</evidence>
<evidence type="ECO:0000256" key="4">
    <source>
        <dbReference type="PROSITE-ProRule" id="PRU00091"/>
    </source>
</evidence>
<feature type="region of interest" description="Disordered" evidence="5">
    <location>
        <begin position="836"/>
        <end position="858"/>
    </location>
</feature>
<proteinExistence type="predicted"/>
<dbReference type="InterPro" id="IPR024608">
    <property type="entry name" value="SARA-like_SBD"/>
</dbReference>
<dbReference type="SMART" id="SM00064">
    <property type="entry name" value="FYVE"/>
    <property type="match status" value="1"/>
</dbReference>
<dbReference type="SMART" id="SM01421">
    <property type="entry name" value="DUF3480"/>
    <property type="match status" value="1"/>
</dbReference>
<keyword evidence="2 4" id="KW-0863">Zinc-finger</keyword>
<dbReference type="GO" id="GO:0016197">
    <property type="term" value="P:endosomal transport"/>
    <property type="evidence" value="ECO:0007669"/>
    <property type="project" value="TreeGrafter"/>
</dbReference>
<dbReference type="InterPro" id="IPR017455">
    <property type="entry name" value="Znf_FYVE-rel"/>
</dbReference>
<feature type="region of interest" description="Disordered" evidence="5">
    <location>
        <begin position="1228"/>
        <end position="1298"/>
    </location>
</feature>
<feature type="compositionally biased region" description="Basic and acidic residues" evidence="5">
    <location>
        <begin position="1228"/>
        <end position="1237"/>
    </location>
</feature>
<feature type="compositionally biased region" description="Polar residues" evidence="5">
    <location>
        <begin position="1284"/>
        <end position="1293"/>
    </location>
</feature>
<dbReference type="SUPFAM" id="SSF57903">
    <property type="entry name" value="FYVE/PHD zinc finger"/>
    <property type="match status" value="1"/>
</dbReference>
<dbReference type="SMART" id="SM01422">
    <property type="entry name" value="SARA"/>
    <property type="match status" value="1"/>
</dbReference>
<comment type="caution">
    <text evidence="7">The sequence shown here is derived from an EMBL/GenBank/DDBJ whole genome shotgun (WGS) entry which is preliminary data.</text>
</comment>
<protein>
    <recommendedName>
        <fullName evidence="6">FYVE-type domain-containing protein</fullName>
    </recommendedName>
</protein>
<accession>A0A6L2PLN3</accession>
<dbReference type="Pfam" id="PF11979">
    <property type="entry name" value="SARA_C"/>
    <property type="match status" value="1"/>
</dbReference>
<dbReference type="FunCoup" id="A0A6L2PLN3">
    <property type="interactions" value="1435"/>
</dbReference>
<evidence type="ECO:0000256" key="5">
    <source>
        <dbReference type="SAM" id="MobiDB-lite"/>
    </source>
</evidence>
<keyword evidence="1" id="KW-0479">Metal-binding</keyword>
<feature type="region of interest" description="Disordered" evidence="5">
    <location>
        <begin position="1162"/>
        <end position="1195"/>
    </location>
</feature>
<dbReference type="GO" id="GO:0031901">
    <property type="term" value="C:early endosome membrane"/>
    <property type="evidence" value="ECO:0007669"/>
    <property type="project" value="TreeGrafter"/>
</dbReference>
<dbReference type="Pfam" id="PF11409">
    <property type="entry name" value="SARA"/>
    <property type="match status" value="1"/>
</dbReference>
<name>A0A6L2PLN3_COPFO</name>
<dbReference type="PROSITE" id="PS50178">
    <property type="entry name" value="ZF_FYVE"/>
    <property type="match status" value="1"/>
</dbReference>
<dbReference type="InterPro" id="IPR022557">
    <property type="entry name" value="SARA-like_C"/>
</dbReference>
<evidence type="ECO:0000313" key="8">
    <source>
        <dbReference type="Proteomes" id="UP000502823"/>
    </source>
</evidence>
<gene>
    <name evidence="7" type="ORF">Cfor_04974</name>
</gene>
<dbReference type="GO" id="GO:0008270">
    <property type="term" value="F:zinc ion binding"/>
    <property type="evidence" value="ECO:0007669"/>
    <property type="project" value="UniProtKB-KW"/>
</dbReference>
<dbReference type="Gene3D" id="4.10.720.10">
    <property type="entry name" value="Smad anchor for receptor activation, Smad-binding domain"/>
    <property type="match status" value="1"/>
</dbReference>
<reference evidence="8" key="1">
    <citation type="submission" date="2020-01" db="EMBL/GenBank/DDBJ databases">
        <title>Draft genome sequence of the Termite Coptotermes fromosanus.</title>
        <authorList>
            <person name="Itakura S."/>
            <person name="Yosikawa Y."/>
            <person name="Umezawa K."/>
        </authorList>
    </citation>
    <scope>NUCLEOTIDE SEQUENCE [LARGE SCALE GENOMIC DNA]</scope>
</reference>
<dbReference type="PANTHER" id="PTHR46319:SF3">
    <property type="entry name" value="ZINC FINGER FYVE DOMAIN-CONTAINING PROTEIN"/>
    <property type="match status" value="1"/>
</dbReference>
<dbReference type="EMBL" id="BLKM01000432">
    <property type="protein sequence ID" value="GFG33503.1"/>
    <property type="molecule type" value="Genomic_DNA"/>
</dbReference>
<dbReference type="Pfam" id="PF01363">
    <property type="entry name" value="FYVE"/>
    <property type="match status" value="1"/>
</dbReference>
<dbReference type="InterPro" id="IPR011011">
    <property type="entry name" value="Znf_FYVE_PHD"/>
</dbReference>
<evidence type="ECO:0000313" key="7">
    <source>
        <dbReference type="EMBL" id="GFG33503.1"/>
    </source>
</evidence>
<evidence type="ECO:0000256" key="1">
    <source>
        <dbReference type="ARBA" id="ARBA00022723"/>
    </source>
</evidence>
<feature type="compositionally biased region" description="Polar residues" evidence="5">
    <location>
        <begin position="842"/>
        <end position="855"/>
    </location>
</feature>
<dbReference type="CDD" id="cd15729">
    <property type="entry name" value="FYVE_endofin"/>
    <property type="match status" value="1"/>
</dbReference>
<dbReference type="InterPro" id="IPR013083">
    <property type="entry name" value="Znf_RING/FYVE/PHD"/>
</dbReference>
<dbReference type="InterPro" id="IPR037145">
    <property type="entry name" value="SARA_Smad-bd_sf"/>
</dbReference>
<feature type="compositionally biased region" description="Basic residues" evidence="5">
    <location>
        <begin position="1265"/>
        <end position="1274"/>
    </location>
</feature>
<organism evidence="7 8">
    <name type="scientific">Coptotermes formosanus</name>
    <name type="common">Formosan subterranean termite</name>
    <dbReference type="NCBI Taxonomy" id="36987"/>
    <lineage>
        <taxon>Eukaryota</taxon>
        <taxon>Metazoa</taxon>
        <taxon>Ecdysozoa</taxon>
        <taxon>Arthropoda</taxon>
        <taxon>Hexapoda</taxon>
        <taxon>Insecta</taxon>
        <taxon>Pterygota</taxon>
        <taxon>Neoptera</taxon>
        <taxon>Polyneoptera</taxon>
        <taxon>Dictyoptera</taxon>
        <taxon>Blattodea</taxon>
        <taxon>Blattoidea</taxon>
        <taxon>Termitoidae</taxon>
        <taxon>Rhinotermitidae</taxon>
        <taxon>Coptotermes</taxon>
    </lineage>
</organism>